<evidence type="ECO:0000313" key="1">
    <source>
        <dbReference type="EMBL" id="MEX6685878.1"/>
    </source>
</evidence>
<evidence type="ECO:0000313" key="2">
    <source>
        <dbReference type="Proteomes" id="UP001560573"/>
    </source>
</evidence>
<dbReference type="Pfam" id="PF12305">
    <property type="entry name" value="DUF3630"/>
    <property type="match status" value="1"/>
</dbReference>
<organism evidence="1 2">
    <name type="scientific">Danxiaibacter flavus</name>
    <dbReference type="NCBI Taxonomy" id="3049108"/>
    <lineage>
        <taxon>Bacteria</taxon>
        <taxon>Pseudomonadati</taxon>
        <taxon>Bacteroidota</taxon>
        <taxon>Chitinophagia</taxon>
        <taxon>Chitinophagales</taxon>
        <taxon>Chitinophagaceae</taxon>
        <taxon>Danxiaibacter</taxon>
    </lineage>
</organism>
<keyword evidence="2" id="KW-1185">Reference proteome</keyword>
<accession>A0ABV3ZBS0</accession>
<dbReference type="EMBL" id="JAULBC010000001">
    <property type="protein sequence ID" value="MEX6685878.1"/>
    <property type="molecule type" value="Genomic_DNA"/>
</dbReference>
<name>A0ABV3ZBS0_9BACT</name>
<comment type="caution">
    <text evidence="1">The sequence shown here is derived from an EMBL/GenBank/DDBJ whole genome shotgun (WGS) entry which is preliminary data.</text>
</comment>
<proteinExistence type="predicted"/>
<dbReference type="InterPro" id="IPR022080">
    <property type="entry name" value="DUF3630"/>
</dbReference>
<dbReference type="RefSeq" id="WP_369327267.1">
    <property type="nucleotide sequence ID" value="NZ_JAULBC010000001.1"/>
</dbReference>
<protein>
    <submittedName>
        <fullName evidence="1">DUF3630 family protein</fullName>
    </submittedName>
</protein>
<gene>
    <name evidence="1" type="ORF">QTN47_00140</name>
</gene>
<sequence length="98" mass="11204">MKVKVTVIKDAAESSIINENASLQQFYSLTNELSKNRHVRFTGKTDEADNIVWSFKYRGRNLNLQYSIYNGLSLEPEDVKDARTAYELVDKIKSKSAV</sequence>
<reference evidence="1 2" key="1">
    <citation type="submission" date="2023-07" db="EMBL/GenBank/DDBJ databases">
        <authorList>
            <person name="Lian W.-H."/>
        </authorList>
    </citation>
    <scope>NUCLEOTIDE SEQUENCE [LARGE SCALE GENOMIC DNA]</scope>
    <source>
        <strain evidence="1 2">SYSU DXS3180</strain>
    </source>
</reference>
<dbReference type="Proteomes" id="UP001560573">
    <property type="component" value="Unassembled WGS sequence"/>
</dbReference>